<comment type="similarity">
    <text evidence="6">Belongs to the exbB/tolQ family.</text>
</comment>
<keyword evidence="3 7" id="KW-0812">Transmembrane</keyword>
<dbReference type="RefSeq" id="WP_090414230.1">
    <property type="nucleotide sequence ID" value="NZ_FNOY01000031.1"/>
</dbReference>
<dbReference type="GO" id="GO:0005886">
    <property type="term" value="C:plasma membrane"/>
    <property type="evidence" value="ECO:0007669"/>
    <property type="project" value="UniProtKB-SubCell"/>
</dbReference>
<evidence type="ECO:0000256" key="5">
    <source>
        <dbReference type="ARBA" id="ARBA00023136"/>
    </source>
</evidence>
<keyword evidence="6" id="KW-0813">Transport</keyword>
<evidence type="ECO:0000256" key="4">
    <source>
        <dbReference type="ARBA" id="ARBA00022989"/>
    </source>
</evidence>
<keyword evidence="4 7" id="KW-1133">Transmembrane helix</keyword>
<evidence type="ECO:0000256" key="7">
    <source>
        <dbReference type="SAM" id="Phobius"/>
    </source>
</evidence>
<comment type="subcellular location">
    <subcellularLocation>
        <location evidence="1">Cell membrane</location>
        <topology evidence="1">Multi-pass membrane protein</topology>
    </subcellularLocation>
    <subcellularLocation>
        <location evidence="6">Membrane</location>
        <topology evidence="6">Multi-pass membrane protein</topology>
    </subcellularLocation>
</comment>
<feature type="domain" description="MotA/TolQ/ExbB proton channel" evidence="8">
    <location>
        <begin position="69"/>
        <end position="159"/>
    </location>
</feature>
<feature type="transmembrane region" description="Helical" evidence="7">
    <location>
        <begin position="124"/>
        <end position="146"/>
    </location>
</feature>
<dbReference type="PANTHER" id="PTHR30625:SF11">
    <property type="entry name" value="MOTA_TOLQ_EXBB PROTON CHANNEL DOMAIN-CONTAINING PROTEIN"/>
    <property type="match status" value="1"/>
</dbReference>
<dbReference type="STRING" id="44576.SAMN05421881_103122"/>
<feature type="transmembrane region" description="Helical" evidence="7">
    <location>
        <begin position="86"/>
        <end position="104"/>
    </location>
</feature>
<proteinExistence type="inferred from homology"/>
<keyword evidence="2" id="KW-1003">Cell membrane</keyword>
<dbReference type="Proteomes" id="UP000198640">
    <property type="component" value="Unassembled WGS sequence"/>
</dbReference>
<evidence type="ECO:0000256" key="2">
    <source>
        <dbReference type="ARBA" id="ARBA00022475"/>
    </source>
</evidence>
<gene>
    <name evidence="9" type="ORF">SAMN05421881_103122</name>
</gene>
<feature type="transmembrane region" description="Helical" evidence="7">
    <location>
        <begin position="14"/>
        <end position="35"/>
    </location>
</feature>
<evidence type="ECO:0000259" key="8">
    <source>
        <dbReference type="Pfam" id="PF01618"/>
    </source>
</evidence>
<dbReference type="EMBL" id="FNOY01000031">
    <property type="protein sequence ID" value="SDY36499.1"/>
    <property type="molecule type" value="Genomic_DNA"/>
</dbReference>
<evidence type="ECO:0000256" key="1">
    <source>
        <dbReference type="ARBA" id="ARBA00004651"/>
    </source>
</evidence>
<accession>A0A1H3JA90</accession>
<dbReference type="OrthoDB" id="4045at2"/>
<evidence type="ECO:0000313" key="9">
    <source>
        <dbReference type="EMBL" id="SDY36499.1"/>
    </source>
</evidence>
<evidence type="ECO:0000256" key="6">
    <source>
        <dbReference type="RuleBase" id="RU004057"/>
    </source>
</evidence>
<dbReference type="GO" id="GO:0017038">
    <property type="term" value="P:protein import"/>
    <property type="evidence" value="ECO:0007669"/>
    <property type="project" value="TreeGrafter"/>
</dbReference>
<evidence type="ECO:0000256" key="3">
    <source>
        <dbReference type="ARBA" id="ARBA00022692"/>
    </source>
</evidence>
<keyword evidence="5 7" id="KW-0472">Membrane</keyword>
<evidence type="ECO:0000313" key="10">
    <source>
        <dbReference type="Proteomes" id="UP000198640"/>
    </source>
</evidence>
<organism evidence="9 10">
    <name type="scientific">Nitrosomonas halophila</name>
    <dbReference type="NCBI Taxonomy" id="44576"/>
    <lineage>
        <taxon>Bacteria</taxon>
        <taxon>Pseudomonadati</taxon>
        <taxon>Pseudomonadota</taxon>
        <taxon>Betaproteobacteria</taxon>
        <taxon>Nitrosomonadales</taxon>
        <taxon>Nitrosomonadaceae</taxon>
        <taxon>Nitrosomonas</taxon>
    </lineage>
</organism>
<protein>
    <submittedName>
        <fullName evidence="9">Biopolymer transport protein ExbB</fullName>
    </submittedName>
</protein>
<dbReference type="AlphaFoldDB" id="A0A1H3JA90"/>
<dbReference type="Pfam" id="PF01618">
    <property type="entry name" value="MotA_ExbB"/>
    <property type="match status" value="1"/>
</dbReference>
<reference evidence="9 10" key="1">
    <citation type="submission" date="2016-10" db="EMBL/GenBank/DDBJ databases">
        <authorList>
            <person name="de Groot N.N."/>
        </authorList>
    </citation>
    <scope>NUCLEOTIDE SEQUENCE [LARGE SCALE GENOMIC DNA]</scope>
    <source>
        <strain evidence="9 10">Nm1</strain>
    </source>
</reference>
<sequence>MEKILSFFDQGGSLLWAILAVSMLMWTLIIERYWFFYFQLPQLQAELLGQWRNRSPSRRMSEQRLKHSLIARYLAQALRGLKAVDVLTNILPLLGLLGTVSGMIKVFEVINVFGAGNARGMAAGISEALITTMAGLITALSGYFFAANLEFRARSAHEQFNTFLTDR</sequence>
<keyword evidence="6" id="KW-0653">Protein transport</keyword>
<name>A0A1H3JA90_9PROT</name>
<keyword evidence="10" id="KW-1185">Reference proteome</keyword>
<dbReference type="PANTHER" id="PTHR30625">
    <property type="entry name" value="PROTEIN TOLQ"/>
    <property type="match status" value="1"/>
</dbReference>
<dbReference type="InterPro" id="IPR050790">
    <property type="entry name" value="ExbB/TolQ_transport"/>
</dbReference>
<dbReference type="InterPro" id="IPR002898">
    <property type="entry name" value="MotA_ExbB_proton_chnl"/>
</dbReference>